<dbReference type="SUPFAM" id="SSF48452">
    <property type="entry name" value="TPR-like"/>
    <property type="match status" value="1"/>
</dbReference>
<keyword evidence="3" id="KW-0812">Transmembrane</keyword>
<dbReference type="EMBL" id="OBEB01000006">
    <property type="protein sequence ID" value="SNY55104.1"/>
    <property type="molecule type" value="Genomic_DNA"/>
</dbReference>
<sequence length="632" mass="71519">MLFKLKQWIVNTNENTLHDSQNSNTHQLEPQTMAVLKLLLENAEEIVLRESFFEQVWGKKVVLDENLSRCISQLRKAFGDNARSPVFIKTVHKTGYKFLITPSPLVPGIKPQNKAEAEPIPVSDSQHLPSKYGSSAFTSFVFVFIIVCVFLFGFFESNIKVDNESSTSGYLDGVESARIRQLLLDSQNNEIFITLASPLDGNQQFEVSLKGIETGTENSATTFVIQDHNQQTLWELSRRLNTSEERMSGVNDVMLILNAIAMSYQHSAPGSTSLASFKKYQQAMYRLDKRGADNLKIAITLFDEVLNDSPDFVEATIYKAVAIRTLNYYQLDLENRDQRMLQYDLLLKQALALDPEHPVVRALTANFDIKRKNWIEYESTLVAAVEGAPDCAVCVRFLADFYVNIGLFQRAAQAIESHINNFPLSRQMHTLLGEIYTRQGNLLGAKRQAGILKALGSEEASDLLALNFNIYSQQGDVDKVTALLNRFLELYPNFDSLKVVHDALLAQDLEAATAAVEKLPRLHFNFALSVGKVDVVFQRLVDNVSSGNLRDLGLMHGWLNEPTELNRYYAVQLVALKNHPDMPKFLDRIGLIDYWITTERWPDYCVDNQYINLRADFCELSFLAENLAKTKS</sequence>
<dbReference type="SMART" id="SM00862">
    <property type="entry name" value="Trans_reg_C"/>
    <property type="match status" value="1"/>
</dbReference>
<evidence type="ECO:0000256" key="3">
    <source>
        <dbReference type="SAM" id="Phobius"/>
    </source>
</evidence>
<dbReference type="CDD" id="cd00383">
    <property type="entry name" value="trans_reg_C"/>
    <property type="match status" value="1"/>
</dbReference>
<reference evidence="6" key="1">
    <citation type="submission" date="2017-09" db="EMBL/GenBank/DDBJ databases">
        <authorList>
            <person name="Varghese N."/>
            <person name="Submissions S."/>
        </authorList>
    </citation>
    <scope>NUCLEOTIDE SEQUENCE [LARGE SCALE GENOMIC DNA]</scope>
    <source>
        <strain evidence="6">CGMCC 1.12461</strain>
    </source>
</reference>
<evidence type="ECO:0000259" key="4">
    <source>
        <dbReference type="PROSITE" id="PS51755"/>
    </source>
</evidence>
<evidence type="ECO:0000256" key="2">
    <source>
        <dbReference type="PROSITE-ProRule" id="PRU01091"/>
    </source>
</evidence>
<dbReference type="InterPro" id="IPR016032">
    <property type="entry name" value="Sig_transdc_resp-reg_C-effctor"/>
</dbReference>
<keyword evidence="3" id="KW-0472">Membrane</keyword>
<dbReference type="AlphaFoldDB" id="A0A285J492"/>
<dbReference type="Proteomes" id="UP000219353">
    <property type="component" value="Unassembled WGS sequence"/>
</dbReference>
<keyword evidence="6" id="KW-1185">Reference proteome</keyword>
<protein>
    <submittedName>
        <fullName evidence="5">DNA-binding winged helix-turn-helix (WHTH) domain-containing protein</fullName>
    </submittedName>
</protein>
<dbReference type="SUPFAM" id="SSF46894">
    <property type="entry name" value="C-terminal effector domain of the bipartite response regulators"/>
    <property type="match status" value="1"/>
</dbReference>
<feature type="domain" description="OmpR/PhoB-type" evidence="4">
    <location>
        <begin position="1"/>
        <end position="100"/>
    </location>
</feature>
<dbReference type="GO" id="GO:0006355">
    <property type="term" value="P:regulation of DNA-templated transcription"/>
    <property type="evidence" value="ECO:0007669"/>
    <property type="project" value="InterPro"/>
</dbReference>
<keyword evidence="3" id="KW-1133">Transmembrane helix</keyword>
<dbReference type="InterPro" id="IPR036388">
    <property type="entry name" value="WH-like_DNA-bd_sf"/>
</dbReference>
<organism evidence="5 6">
    <name type="scientific">Arsukibacterium tuosuense</name>
    <dbReference type="NCBI Taxonomy" id="1323745"/>
    <lineage>
        <taxon>Bacteria</taxon>
        <taxon>Pseudomonadati</taxon>
        <taxon>Pseudomonadota</taxon>
        <taxon>Gammaproteobacteria</taxon>
        <taxon>Chromatiales</taxon>
        <taxon>Chromatiaceae</taxon>
        <taxon>Arsukibacterium</taxon>
    </lineage>
</organism>
<dbReference type="GO" id="GO:0000160">
    <property type="term" value="P:phosphorelay signal transduction system"/>
    <property type="evidence" value="ECO:0007669"/>
    <property type="project" value="InterPro"/>
</dbReference>
<dbReference type="InterPro" id="IPR001867">
    <property type="entry name" value="OmpR/PhoB-type_DNA-bd"/>
</dbReference>
<keyword evidence="1 2" id="KW-0238">DNA-binding</keyword>
<evidence type="ECO:0000313" key="6">
    <source>
        <dbReference type="Proteomes" id="UP000219353"/>
    </source>
</evidence>
<proteinExistence type="predicted"/>
<dbReference type="Gene3D" id="1.25.40.10">
    <property type="entry name" value="Tetratricopeptide repeat domain"/>
    <property type="match status" value="1"/>
</dbReference>
<name>A0A285J492_9GAMM</name>
<dbReference type="OrthoDB" id="9782895at2"/>
<feature type="DNA-binding region" description="OmpR/PhoB-type" evidence="2">
    <location>
        <begin position="1"/>
        <end position="100"/>
    </location>
</feature>
<evidence type="ECO:0000256" key="1">
    <source>
        <dbReference type="ARBA" id="ARBA00023125"/>
    </source>
</evidence>
<evidence type="ECO:0000313" key="5">
    <source>
        <dbReference type="EMBL" id="SNY55104.1"/>
    </source>
</evidence>
<dbReference type="GO" id="GO:0003677">
    <property type="term" value="F:DNA binding"/>
    <property type="evidence" value="ECO:0007669"/>
    <property type="project" value="UniProtKB-UniRule"/>
</dbReference>
<dbReference type="Gene3D" id="1.10.10.10">
    <property type="entry name" value="Winged helix-like DNA-binding domain superfamily/Winged helix DNA-binding domain"/>
    <property type="match status" value="1"/>
</dbReference>
<dbReference type="Pfam" id="PF00486">
    <property type="entry name" value="Trans_reg_C"/>
    <property type="match status" value="1"/>
</dbReference>
<dbReference type="InterPro" id="IPR011990">
    <property type="entry name" value="TPR-like_helical_dom_sf"/>
</dbReference>
<accession>A0A285J492</accession>
<dbReference type="PROSITE" id="PS51755">
    <property type="entry name" value="OMPR_PHOB"/>
    <property type="match status" value="1"/>
</dbReference>
<gene>
    <name evidence="5" type="ORF">SAMN06297280_2767</name>
</gene>
<feature type="transmembrane region" description="Helical" evidence="3">
    <location>
        <begin position="136"/>
        <end position="155"/>
    </location>
</feature>
<dbReference type="RefSeq" id="WP_097111992.1">
    <property type="nucleotide sequence ID" value="NZ_OBEB01000006.1"/>
</dbReference>